<feature type="region of interest" description="Disordered" evidence="1">
    <location>
        <begin position="1"/>
        <end position="60"/>
    </location>
</feature>
<comment type="caution">
    <text evidence="3">The sequence shown here is derived from an EMBL/GenBank/DDBJ whole genome shotgun (WGS) entry which is preliminary data.</text>
</comment>
<keyword evidence="2" id="KW-1133">Transmembrane helix</keyword>
<protein>
    <submittedName>
        <fullName evidence="3">Uncharacterized protein</fullName>
    </submittedName>
</protein>
<keyword evidence="2" id="KW-0472">Membrane</keyword>
<evidence type="ECO:0000256" key="2">
    <source>
        <dbReference type="SAM" id="Phobius"/>
    </source>
</evidence>
<dbReference type="EMBL" id="JAGSHT010000010">
    <property type="protein sequence ID" value="MBZ2196603.1"/>
    <property type="molecule type" value="Genomic_DNA"/>
</dbReference>
<keyword evidence="2" id="KW-0812">Transmembrane</keyword>
<reference evidence="3 4" key="1">
    <citation type="submission" date="2021-04" db="EMBL/GenBank/DDBJ databases">
        <title>Ruania sp. nov., isolated from sandy soil of mangrove forest.</title>
        <authorList>
            <person name="Ge X."/>
            <person name="Huang R."/>
            <person name="Liu W."/>
        </authorList>
    </citation>
    <scope>NUCLEOTIDE SEQUENCE [LARGE SCALE GENOMIC DNA]</scope>
    <source>
        <strain evidence="3 4">N2-46</strain>
    </source>
</reference>
<name>A0ABS7S9K3_9MICO</name>
<dbReference type="RefSeq" id="WP_223405608.1">
    <property type="nucleotide sequence ID" value="NZ_JAGSHT010000010.1"/>
</dbReference>
<sequence length="516" mass="55195">MAPAPPGVANAGWSPPGGARPSAQAQGPAPSYGYRYRDMPAYPAPQFPPQTSPQPRRRGRPLPGWAMALGAVMVVALVVLASLAFVQDRNAGPTADPDPGTMPTDDGYGRPNTQPDGRFTGTHLSEQLNAALASRDRELFFSYVGGDAAAPLSLWWDNMEILGWSRGVFSMQGLQNANYRDNTAIQSVQLGAVTAGSPTIPTDSDHPDAGLAYAPVNDYRATIAVSDDGESGLITGWEVEGDPAPWDLEPLYAVITEHSVVAGYEDESELVDSVAEAAEESARWVVERYESETGVANAQRFLSFYSDDMDRFNSWFINPDEIDGWTGDRAGTLFPQSRPFPSAGVPDDIATGGWDATAGGIVTVGPNGLAYGIADTQDTITHEFIHAIHEVNVPRAAYAGPIVTEGWATYNESLFQGHGTYATRLSYTGRVLRGCVEDMDGSFPSPRDFDDVEDVSCAYALSGSVYAYADSLGIDVFELSDTALETGDSLTETAGEIGDVDLTEEGWAGWLESTFD</sequence>
<feature type="compositionally biased region" description="Pro residues" evidence="1">
    <location>
        <begin position="42"/>
        <end position="52"/>
    </location>
</feature>
<feature type="transmembrane region" description="Helical" evidence="2">
    <location>
        <begin position="65"/>
        <end position="86"/>
    </location>
</feature>
<evidence type="ECO:0000313" key="4">
    <source>
        <dbReference type="Proteomes" id="UP000826651"/>
    </source>
</evidence>
<feature type="region of interest" description="Disordered" evidence="1">
    <location>
        <begin position="89"/>
        <end position="121"/>
    </location>
</feature>
<accession>A0ABS7S9K3</accession>
<dbReference type="Proteomes" id="UP000826651">
    <property type="component" value="Unassembled WGS sequence"/>
</dbReference>
<evidence type="ECO:0000256" key="1">
    <source>
        <dbReference type="SAM" id="MobiDB-lite"/>
    </source>
</evidence>
<gene>
    <name evidence="3" type="ORF">KCQ71_10590</name>
</gene>
<evidence type="ECO:0000313" key="3">
    <source>
        <dbReference type="EMBL" id="MBZ2196603.1"/>
    </source>
</evidence>
<feature type="compositionally biased region" description="Low complexity" evidence="1">
    <location>
        <begin position="89"/>
        <end position="106"/>
    </location>
</feature>
<keyword evidence="4" id="KW-1185">Reference proteome</keyword>
<proteinExistence type="predicted"/>
<organism evidence="3 4">
    <name type="scientific">Occultella gossypii</name>
    <dbReference type="NCBI Taxonomy" id="2800820"/>
    <lineage>
        <taxon>Bacteria</taxon>
        <taxon>Bacillati</taxon>
        <taxon>Actinomycetota</taxon>
        <taxon>Actinomycetes</taxon>
        <taxon>Micrococcales</taxon>
        <taxon>Ruaniaceae</taxon>
        <taxon>Occultella</taxon>
    </lineage>
</organism>